<comment type="caution">
    <text evidence="1">The sequence shown here is derived from an EMBL/GenBank/DDBJ whole genome shotgun (WGS) entry which is preliminary data.</text>
</comment>
<dbReference type="Proteomes" id="UP001396334">
    <property type="component" value="Unassembled WGS sequence"/>
</dbReference>
<protein>
    <submittedName>
        <fullName evidence="1">Uncharacterized protein</fullName>
    </submittedName>
</protein>
<proteinExistence type="predicted"/>
<gene>
    <name evidence="1" type="ORF">V6N11_027460</name>
</gene>
<evidence type="ECO:0000313" key="2">
    <source>
        <dbReference type="Proteomes" id="UP001396334"/>
    </source>
</evidence>
<evidence type="ECO:0000313" key="1">
    <source>
        <dbReference type="EMBL" id="KAK8987717.1"/>
    </source>
</evidence>
<accession>A0ABR2PH41</accession>
<reference evidence="1 2" key="1">
    <citation type="journal article" date="2024" name="G3 (Bethesda)">
        <title>Genome assembly of Hibiscus sabdariffa L. provides insights into metabolisms of medicinal natural products.</title>
        <authorList>
            <person name="Kim T."/>
        </authorList>
    </citation>
    <scope>NUCLEOTIDE SEQUENCE [LARGE SCALE GENOMIC DNA]</scope>
    <source>
        <strain evidence="1">TK-2024</strain>
        <tissue evidence="1">Old leaves</tissue>
    </source>
</reference>
<keyword evidence="2" id="KW-1185">Reference proteome</keyword>
<name>A0ABR2PH41_9ROSI</name>
<organism evidence="1 2">
    <name type="scientific">Hibiscus sabdariffa</name>
    <name type="common">roselle</name>
    <dbReference type="NCBI Taxonomy" id="183260"/>
    <lineage>
        <taxon>Eukaryota</taxon>
        <taxon>Viridiplantae</taxon>
        <taxon>Streptophyta</taxon>
        <taxon>Embryophyta</taxon>
        <taxon>Tracheophyta</taxon>
        <taxon>Spermatophyta</taxon>
        <taxon>Magnoliopsida</taxon>
        <taxon>eudicotyledons</taxon>
        <taxon>Gunneridae</taxon>
        <taxon>Pentapetalae</taxon>
        <taxon>rosids</taxon>
        <taxon>malvids</taxon>
        <taxon>Malvales</taxon>
        <taxon>Malvaceae</taxon>
        <taxon>Malvoideae</taxon>
        <taxon>Hibiscus</taxon>
    </lineage>
</organism>
<sequence>MAKKGEVLVMKVKQGESSSGCSMKFGVEGDGGVRVMAKKGEVLVMKVKQEQSFPPPPLKLFLLLLTQKQSHFSPVFQDQGDSRFR</sequence>
<dbReference type="EMBL" id="JBBPBN010000060">
    <property type="protein sequence ID" value="KAK8987717.1"/>
    <property type="molecule type" value="Genomic_DNA"/>
</dbReference>